<feature type="domain" description="Peptidase A1" evidence="13">
    <location>
        <begin position="83"/>
        <end position="504"/>
    </location>
</feature>
<evidence type="ECO:0000256" key="7">
    <source>
        <dbReference type="ARBA" id="ARBA00023180"/>
    </source>
</evidence>
<keyword evidence="2 10" id="KW-0645">Protease</keyword>
<dbReference type="AlphaFoldDB" id="A0A7C8ZHP7"/>
<dbReference type="Pfam" id="PF00026">
    <property type="entry name" value="Asp"/>
    <property type="match status" value="1"/>
</dbReference>
<organism evidence="14">
    <name type="scientific">Opuntia streptacantha</name>
    <name type="common">Prickly pear cactus</name>
    <name type="synonym">Opuntia cardona</name>
    <dbReference type="NCBI Taxonomy" id="393608"/>
    <lineage>
        <taxon>Eukaryota</taxon>
        <taxon>Viridiplantae</taxon>
        <taxon>Streptophyta</taxon>
        <taxon>Embryophyta</taxon>
        <taxon>Tracheophyta</taxon>
        <taxon>Spermatophyta</taxon>
        <taxon>Magnoliopsida</taxon>
        <taxon>eudicotyledons</taxon>
        <taxon>Gunneridae</taxon>
        <taxon>Pentapetalae</taxon>
        <taxon>Caryophyllales</taxon>
        <taxon>Cactineae</taxon>
        <taxon>Cactaceae</taxon>
        <taxon>Opuntioideae</taxon>
        <taxon>Opuntia</taxon>
    </lineage>
</organism>
<dbReference type="EMBL" id="GISG01133824">
    <property type="protein sequence ID" value="MBA4643459.1"/>
    <property type="molecule type" value="Transcribed_RNA"/>
</dbReference>
<accession>A0A7C8ZHP7</accession>
<dbReference type="InterPro" id="IPR033121">
    <property type="entry name" value="PEPTIDASE_A1"/>
</dbReference>
<feature type="domain" description="Saposin B-type" evidence="12">
    <location>
        <begin position="377"/>
        <end position="418"/>
    </location>
</feature>
<evidence type="ECO:0000259" key="12">
    <source>
        <dbReference type="PROSITE" id="PS50015"/>
    </source>
</evidence>
<dbReference type="CDD" id="cd06098">
    <property type="entry name" value="phytepsin"/>
    <property type="match status" value="1"/>
</dbReference>
<keyword evidence="7" id="KW-0325">Glycoprotein</keyword>
<dbReference type="Gene3D" id="1.10.225.10">
    <property type="entry name" value="Saposin-like"/>
    <property type="match status" value="1"/>
</dbReference>
<evidence type="ECO:0000256" key="2">
    <source>
        <dbReference type="ARBA" id="ARBA00022670"/>
    </source>
</evidence>
<dbReference type="Gene3D" id="2.40.70.10">
    <property type="entry name" value="Acid Proteases"/>
    <property type="match status" value="2"/>
</dbReference>
<feature type="disulfide bond" evidence="9">
    <location>
        <begin position="279"/>
        <end position="283"/>
    </location>
</feature>
<comment type="similarity">
    <text evidence="1 10">Belongs to the peptidase A1 family.</text>
</comment>
<evidence type="ECO:0000259" key="13">
    <source>
        <dbReference type="PROSITE" id="PS51767"/>
    </source>
</evidence>
<proteinExistence type="inferred from homology"/>
<keyword evidence="11" id="KW-0732">Signal</keyword>
<dbReference type="SUPFAM" id="SSF47862">
    <property type="entry name" value="Saposin"/>
    <property type="match status" value="1"/>
</dbReference>
<feature type="active site" evidence="8">
    <location>
        <position position="288"/>
    </location>
</feature>
<dbReference type="PANTHER" id="PTHR47966:SF28">
    <property type="entry name" value="OS01G0290000 PROTEIN"/>
    <property type="match status" value="1"/>
</dbReference>
<dbReference type="InterPro" id="IPR007856">
    <property type="entry name" value="SapB_1"/>
</dbReference>
<evidence type="ECO:0000256" key="9">
    <source>
        <dbReference type="PIRSR" id="PIRSR601461-2"/>
    </source>
</evidence>
<dbReference type="Pfam" id="PF03489">
    <property type="entry name" value="SapB_2"/>
    <property type="match status" value="1"/>
</dbReference>
<dbReference type="PANTHER" id="PTHR47966">
    <property type="entry name" value="BETA-SITE APP-CLEAVING ENZYME, ISOFORM A-RELATED"/>
    <property type="match status" value="1"/>
</dbReference>
<dbReference type="InterPro" id="IPR011001">
    <property type="entry name" value="Saposin-like"/>
</dbReference>
<protein>
    <recommendedName>
        <fullName evidence="15">Peptidase A1 domain-containing protein</fullName>
    </recommendedName>
</protein>
<feature type="domain" description="Saposin B-type" evidence="12">
    <location>
        <begin position="313"/>
        <end position="353"/>
    </location>
</feature>
<keyword evidence="3 10" id="KW-0064">Aspartyl protease</keyword>
<dbReference type="FunFam" id="2.40.70.10:FF:000044">
    <property type="entry name" value="Lysosomal aspartic protease"/>
    <property type="match status" value="1"/>
</dbReference>
<feature type="signal peptide" evidence="11">
    <location>
        <begin position="1"/>
        <end position="18"/>
    </location>
</feature>
<reference evidence="14" key="2">
    <citation type="submission" date="2020-07" db="EMBL/GenBank/DDBJ databases">
        <authorList>
            <person name="Vera ALvarez R."/>
            <person name="Arias-Moreno D.M."/>
            <person name="Jimenez-Jacinto V."/>
            <person name="Jimenez-Bremont J.F."/>
            <person name="Swaminathan K."/>
            <person name="Moose S.P."/>
            <person name="Guerrero-Gonzalez M.L."/>
            <person name="Marino-Ramirez L."/>
            <person name="Landsman D."/>
            <person name="Rodriguez-Kessler M."/>
            <person name="Delgado-Sanchez P."/>
        </authorList>
    </citation>
    <scope>NUCLEOTIDE SEQUENCE</scope>
    <source>
        <tissue evidence="14">Cladode</tissue>
    </source>
</reference>
<dbReference type="InterPro" id="IPR008139">
    <property type="entry name" value="SaposinB_dom"/>
</dbReference>
<evidence type="ECO:0000256" key="10">
    <source>
        <dbReference type="RuleBase" id="RU000454"/>
    </source>
</evidence>
<keyword evidence="5" id="KW-0865">Zymogen</keyword>
<dbReference type="GO" id="GO:0006508">
    <property type="term" value="P:proteolysis"/>
    <property type="evidence" value="ECO:0007669"/>
    <property type="project" value="UniProtKB-KW"/>
</dbReference>
<evidence type="ECO:0000256" key="3">
    <source>
        <dbReference type="ARBA" id="ARBA00022750"/>
    </source>
</evidence>
<evidence type="ECO:0008006" key="15">
    <source>
        <dbReference type="Google" id="ProtNLM"/>
    </source>
</evidence>
<evidence type="ECO:0000256" key="5">
    <source>
        <dbReference type="ARBA" id="ARBA00023145"/>
    </source>
</evidence>
<dbReference type="PROSITE" id="PS51767">
    <property type="entry name" value="PEPTIDASE_A1"/>
    <property type="match status" value="1"/>
</dbReference>
<evidence type="ECO:0000313" key="14">
    <source>
        <dbReference type="EMBL" id="MBA4643459.1"/>
    </source>
</evidence>
<feature type="chain" id="PRO_5028363897" description="Peptidase A1 domain-containing protein" evidence="11">
    <location>
        <begin position="19"/>
        <end position="507"/>
    </location>
</feature>
<feature type="disulfide bond" evidence="9">
    <location>
        <begin position="114"/>
        <end position="120"/>
    </location>
</feature>
<evidence type="ECO:0000256" key="1">
    <source>
        <dbReference type="ARBA" id="ARBA00007447"/>
    </source>
</evidence>
<evidence type="ECO:0000256" key="11">
    <source>
        <dbReference type="SAM" id="SignalP"/>
    </source>
</evidence>
<sequence>MNLKNLLIVLCLGGLISSSILLPAECLVRMGLKRRPLDRDTMNAMRIVRKMGIDQQGIRGLLTKYGNSDADIVYLKNYLDAQYYGEIGIGTPPQKFSVIFDTGSSNLWVPSSKCFFSIACYLHSKYNSRKSSTYHRNGKRCEIKYGTGSIAGFFSQDNVQVGNLTVKDQVFIEATKVGSLNLLVAKFDGILGLGFPELSVGNATPVWFNMVQQGLVSEEVFSFWLNRDPTAEIGGEIVFGGVDPKHYKGKHTYVPLTVQGYWQFEMGDFLIGNYSTGFCTDGCAAIVDSGTSLLAGPTHVITEINHAIGARGVLSNECKDIVSRYGEMIWDLLVAGFRPGKVCSQIGLCFLNEAEYVSAGIETVVDRENRKNMSAGDDMLCTVCQMAVVWIKNQLRLDKTKDQVMDYVNQLCDAIPSPNQESAVSCDRIPKLPNVTFTIADKPFTLTPEQYILKTGDGPATVCLSGFTAFDVPRPRGPLWILGDIFMGVYHTVFDSGNLQVGFAEAA</sequence>
<keyword evidence="6 9" id="KW-1015">Disulfide bond</keyword>
<dbReference type="InterPro" id="IPR033869">
    <property type="entry name" value="Phytepsin"/>
</dbReference>
<dbReference type="GO" id="GO:0006629">
    <property type="term" value="P:lipid metabolic process"/>
    <property type="evidence" value="ECO:0007669"/>
    <property type="project" value="InterPro"/>
</dbReference>
<evidence type="ECO:0000256" key="6">
    <source>
        <dbReference type="ARBA" id="ARBA00023157"/>
    </source>
</evidence>
<dbReference type="InterPro" id="IPR008138">
    <property type="entry name" value="SapB_2"/>
</dbReference>
<reference evidence="14" key="1">
    <citation type="journal article" date="2013" name="J. Plant Res.">
        <title>Effect of fungi and light on seed germination of three Opuntia species from semiarid lands of central Mexico.</title>
        <authorList>
            <person name="Delgado-Sanchez P."/>
            <person name="Jimenez-Bremont J.F."/>
            <person name="Guerrero-Gonzalez Mde L."/>
            <person name="Flores J."/>
        </authorList>
    </citation>
    <scope>NUCLEOTIDE SEQUENCE</scope>
    <source>
        <tissue evidence="14">Cladode</tissue>
    </source>
</reference>
<dbReference type="FunFam" id="2.40.70.10:FF:000115">
    <property type="entry name" value="Lysosomal aspartic protease"/>
    <property type="match status" value="1"/>
</dbReference>
<dbReference type="GO" id="GO:0004190">
    <property type="term" value="F:aspartic-type endopeptidase activity"/>
    <property type="evidence" value="ECO:0007669"/>
    <property type="project" value="UniProtKB-KW"/>
</dbReference>
<dbReference type="PROSITE" id="PS50015">
    <property type="entry name" value="SAP_B"/>
    <property type="match status" value="2"/>
</dbReference>
<dbReference type="PRINTS" id="PR00792">
    <property type="entry name" value="PEPSIN"/>
</dbReference>
<dbReference type="Pfam" id="PF05184">
    <property type="entry name" value="SapB_1"/>
    <property type="match status" value="1"/>
</dbReference>
<evidence type="ECO:0000256" key="4">
    <source>
        <dbReference type="ARBA" id="ARBA00022801"/>
    </source>
</evidence>
<dbReference type="InterPro" id="IPR021109">
    <property type="entry name" value="Peptidase_aspartic_dom_sf"/>
</dbReference>
<dbReference type="InterPro" id="IPR001969">
    <property type="entry name" value="Aspartic_peptidase_AS"/>
</dbReference>
<name>A0A7C8ZHP7_OPUST</name>
<feature type="active site" evidence="8">
    <location>
        <position position="101"/>
    </location>
</feature>
<keyword evidence="4 10" id="KW-0378">Hydrolase</keyword>
<dbReference type="InterPro" id="IPR001461">
    <property type="entry name" value="Aspartic_peptidase_A1"/>
</dbReference>
<dbReference type="PROSITE" id="PS00141">
    <property type="entry name" value="ASP_PROTEASE"/>
    <property type="match status" value="2"/>
</dbReference>
<evidence type="ECO:0000256" key="8">
    <source>
        <dbReference type="PIRSR" id="PIRSR601461-1"/>
    </source>
</evidence>
<dbReference type="SUPFAM" id="SSF50630">
    <property type="entry name" value="Acid proteases"/>
    <property type="match status" value="1"/>
</dbReference>